<protein>
    <recommendedName>
        <fullName evidence="2">NACHT-NTPase and P-loop NTPases N-terminal domain-containing protein</fullName>
    </recommendedName>
</protein>
<organism evidence="3 4">
    <name type="scientific">Phlyctema vagabunda</name>
    <dbReference type="NCBI Taxonomy" id="108571"/>
    <lineage>
        <taxon>Eukaryota</taxon>
        <taxon>Fungi</taxon>
        <taxon>Dikarya</taxon>
        <taxon>Ascomycota</taxon>
        <taxon>Pezizomycotina</taxon>
        <taxon>Leotiomycetes</taxon>
        <taxon>Helotiales</taxon>
        <taxon>Dermateaceae</taxon>
        <taxon>Phlyctema</taxon>
    </lineage>
</organism>
<dbReference type="InterPro" id="IPR031352">
    <property type="entry name" value="SesA"/>
</dbReference>
<evidence type="ECO:0000313" key="3">
    <source>
        <dbReference type="EMBL" id="KAL3428105.1"/>
    </source>
</evidence>
<evidence type="ECO:0000256" key="1">
    <source>
        <dbReference type="SAM" id="MobiDB-lite"/>
    </source>
</evidence>
<sequence>MSGIEAAGLTLGMISAIITIIDATNQVYEAVKDEAGLPTNFKKSATKLPLISKLLEDAERYVKAADEATETAFTPTLEDCKTQAIQLQELFEKVMPEEGESRWDRYVKAARIIGKGGRVENLVGGILDDLQLLATRFPEVTTPRTKEQLAKAVEEVTKMEPSLPDGFEQMPTYAHYGSGAQNNNIGSGIQHNNSGTGHQNSGSGTINIRNNYSGTPNP</sequence>
<keyword evidence="4" id="KW-1185">Reference proteome</keyword>
<feature type="compositionally biased region" description="Polar residues" evidence="1">
    <location>
        <begin position="179"/>
        <end position="218"/>
    </location>
</feature>
<dbReference type="Pfam" id="PF17107">
    <property type="entry name" value="SesA"/>
    <property type="match status" value="1"/>
</dbReference>
<evidence type="ECO:0000313" key="4">
    <source>
        <dbReference type="Proteomes" id="UP001629113"/>
    </source>
</evidence>
<name>A0ABR4PY13_9HELO</name>
<accession>A0ABR4PY13</accession>
<gene>
    <name evidence="3" type="ORF">PVAG01_01614</name>
</gene>
<evidence type="ECO:0000259" key="2">
    <source>
        <dbReference type="Pfam" id="PF17107"/>
    </source>
</evidence>
<dbReference type="Proteomes" id="UP001629113">
    <property type="component" value="Unassembled WGS sequence"/>
</dbReference>
<feature type="region of interest" description="Disordered" evidence="1">
    <location>
        <begin position="175"/>
        <end position="218"/>
    </location>
</feature>
<dbReference type="EMBL" id="JBFCZG010000001">
    <property type="protein sequence ID" value="KAL3428105.1"/>
    <property type="molecule type" value="Genomic_DNA"/>
</dbReference>
<proteinExistence type="predicted"/>
<feature type="domain" description="NACHT-NTPase and P-loop NTPases N-terminal" evidence="2">
    <location>
        <begin position="14"/>
        <end position="133"/>
    </location>
</feature>
<reference evidence="3 4" key="1">
    <citation type="submission" date="2024-06" db="EMBL/GenBank/DDBJ databases">
        <title>Complete genome of Phlyctema vagabunda strain 19-DSS-EL-015.</title>
        <authorList>
            <person name="Fiorenzani C."/>
        </authorList>
    </citation>
    <scope>NUCLEOTIDE SEQUENCE [LARGE SCALE GENOMIC DNA]</scope>
    <source>
        <strain evidence="3 4">19-DSS-EL-015</strain>
    </source>
</reference>
<comment type="caution">
    <text evidence="3">The sequence shown here is derived from an EMBL/GenBank/DDBJ whole genome shotgun (WGS) entry which is preliminary data.</text>
</comment>